<protein>
    <submittedName>
        <fullName evidence="1">Uncharacterized protein</fullName>
    </submittedName>
</protein>
<gene>
    <name evidence="1" type="ORF">HS088_TW04G00135</name>
</gene>
<dbReference type="PANTHER" id="PTHR21512:SF5">
    <property type="entry name" value="TRAFFICKING PROTEIN PARTICLE COMPLEX SUBUNIT 9"/>
    <property type="match status" value="1"/>
</dbReference>
<evidence type="ECO:0000313" key="2">
    <source>
        <dbReference type="Proteomes" id="UP000593562"/>
    </source>
</evidence>
<dbReference type="PANTHER" id="PTHR21512">
    <property type="entry name" value="TRAFFICKING PROTEIN PARTICLE COMPLEX SUBUNIT 9"/>
    <property type="match status" value="1"/>
</dbReference>
<reference evidence="1 2" key="1">
    <citation type="journal article" date="2020" name="Nat. Commun.">
        <title>Genome of Tripterygium wilfordii and identification of cytochrome P450 involved in triptolide biosynthesis.</title>
        <authorList>
            <person name="Tu L."/>
            <person name="Su P."/>
            <person name="Zhang Z."/>
            <person name="Gao L."/>
            <person name="Wang J."/>
            <person name="Hu T."/>
            <person name="Zhou J."/>
            <person name="Zhang Y."/>
            <person name="Zhao Y."/>
            <person name="Liu Y."/>
            <person name="Song Y."/>
            <person name="Tong Y."/>
            <person name="Lu Y."/>
            <person name="Yang J."/>
            <person name="Xu C."/>
            <person name="Jia M."/>
            <person name="Peters R.J."/>
            <person name="Huang L."/>
            <person name="Gao W."/>
        </authorList>
    </citation>
    <scope>NUCLEOTIDE SEQUENCE [LARGE SCALE GENOMIC DNA]</scope>
    <source>
        <strain evidence="2">cv. XIE 37</strain>
        <tissue evidence="1">Leaf</tissue>
    </source>
</reference>
<comment type="caution">
    <text evidence="1">The sequence shown here is derived from an EMBL/GenBank/DDBJ whole genome shotgun (WGS) entry which is preliminary data.</text>
</comment>
<dbReference type="InterPro" id="IPR013935">
    <property type="entry name" value="Trs120_TRAPPC9"/>
</dbReference>
<dbReference type="EMBL" id="JAAARO010000004">
    <property type="protein sequence ID" value="KAF5748185.1"/>
    <property type="molecule type" value="Genomic_DNA"/>
</dbReference>
<sequence>MEPDVSIETSSMIRVAVLQIGTVSPAILRDHHSMLMRHYTIPLSAINSYRGIVQGKSCFFPVQLEDGGKKRGNLILFPPADCQTQEFHWQTMMQDIAASLLMDFEKWVLKPESAGTIIMMPLDSQPSLSSTEVYV</sequence>
<dbReference type="AlphaFoldDB" id="A0A7J7DPB5"/>
<name>A0A7J7DPB5_TRIWF</name>
<dbReference type="GO" id="GO:0005802">
    <property type="term" value="C:trans-Golgi network"/>
    <property type="evidence" value="ECO:0007669"/>
    <property type="project" value="TreeGrafter"/>
</dbReference>
<proteinExistence type="predicted"/>
<evidence type="ECO:0000313" key="1">
    <source>
        <dbReference type="EMBL" id="KAF5748185.1"/>
    </source>
</evidence>
<keyword evidence="2" id="KW-1185">Reference proteome</keyword>
<accession>A0A7J7DPB5</accession>
<dbReference type="InParanoid" id="A0A7J7DPB5"/>
<dbReference type="Proteomes" id="UP000593562">
    <property type="component" value="Unassembled WGS sequence"/>
</dbReference>
<organism evidence="1 2">
    <name type="scientific">Tripterygium wilfordii</name>
    <name type="common">Thunder God vine</name>
    <dbReference type="NCBI Taxonomy" id="458696"/>
    <lineage>
        <taxon>Eukaryota</taxon>
        <taxon>Viridiplantae</taxon>
        <taxon>Streptophyta</taxon>
        <taxon>Embryophyta</taxon>
        <taxon>Tracheophyta</taxon>
        <taxon>Spermatophyta</taxon>
        <taxon>Magnoliopsida</taxon>
        <taxon>eudicotyledons</taxon>
        <taxon>Gunneridae</taxon>
        <taxon>Pentapetalae</taxon>
        <taxon>rosids</taxon>
        <taxon>fabids</taxon>
        <taxon>Celastrales</taxon>
        <taxon>Celastraceae</taxon>
        <taxon>Tripterygium</taxon>
    </lineage>
</organism>